<dbReference type="Pfam" id="PF00005">
    <property type="entry name" value="ABC_tran"/>
    <property type="match status" value="1"/>
</dbReference>
<keyword evidence="1" id="KW-0813">Transport</keyword>
<dbReference type="EMBL" id="JALLPJ020000064">
    <property type="protein sequence ID" value="KAL3803745.1"/>
    <property type="molecule type" value="Genomic_DNA"/>
</dbReference>
<dbReference type="InterPro" id="IPR026082">
    <property type="entry name" value="ABCA"/>
</dbReference>
<dbReference type="InterPro" id="IPR003439">
    <property type="entry name" value="ABC_transporter-like_ATP-bd"/>
</dbReference>
<protein>
    <recommendedName>
        <fullName evidence="4">ABC transporter domain-containing protein</fullName>
    </recommendedName>
</protein>
<proteinExistence type="predicted"/>
<dbReference type="InterPro" id="IPR027417">
    <property type="entry name" value="P-loop_NTPase"/>
</dbReference>
<evidence type="ECO:0000313" key="5">
    <source>
        <dbReference type="EMBL" id="KAL3803745.1"/>
    </source>
</evidence>
<keyword evidence="3" id="KW-1133">Transmembrane helix</keyword>
<comment type="caution">
    <text evidence="5">The sequence shown here is derived from an EMBL/GenBank/DDBJ whole genome shotgun (WGS) entry which is preliminary data.</text>
</comment>
<evidence type="ECO:0000259" key="4">
    <source>
        <dbReference type="Pfam" id="PF00005"/>
    </source>
</evidence>
<feature type="transmembrane region" description="Helical" evidence="3">
    <location>
        <begin position="53"/>
        <end position="76"/>
    </location>
</feature>
<feature type="transmembrane region" description="Helical" evidence="3">
    <location>
        <begin position="24"/>
        <end position="47"/>
    </location>
</feature>
<reference evidence="5 6" key="1">
    <citation type="submission" date="2024-10" db="EMBL/GenBank/DDBJ databases">
        <title>Updated reference genomes for cyclostephanoid diatoms.</title>
        <authorList>
            <person name="Roberts W.R."/>
            <person name="Alverson A.J."/>
        </authorList>
    </citation>
    <scope>NUCLEOTIDE SEQUENCE [LARGE SCALE GENOMIC DNA]</scope>
    <source>
        <strain evidence="5 6">AJA010-31</strain>
    </source>
</reference>
<keyword evidence="2" id="KW-0677">Repeat</keyword>
<sequence length="689" mass="75912">MSVRTELASKRWGALKAAGCRGGVYWSSWFAIFTICGIFEIAVFLPVHVFQHVNFGVVFALLLFLNLALVAARFVLAAACGTIQSTTLTVVVIIGIICAGSAPAIGVFGGMSYFDASILMGTYHSYGDGGMDPISRRCVWDHITTIKRGRVILLTTLAMEEADQLSDSVAIMCDGKLVASGSPLELKYEYGSAIQFSMIVGKQHTEKAIESIKRHFEVAEQWVDMKASDSGYLTLSIKSPKMRWRGQGGSVDLSSVKEFSLSNSSLEEVFLAVTKNHHNGNHIQHGEERPKGCCCCRKKEPMQTHTEDSYPEVLTAQCRKFISIHVLRHQSSFFNDIDLNQITHIRRPEFRFIPNDANAELTRQIISVGDSPLLLGCIICIYSCIVVTLLRILHIQLMGFLGMLRDEKDLTPLNAYTSHCNSSTDGYYSYDNDCGYASFGDRPIVHQGWKNLVLSCQYDGKDVTVYAHQGSCGYGIIFVIILAFSMTFPGACHIHDCNDLTYNKITRHKLSKVIRTKNLSDADSPRTVEAEFEEPVLLKGKTTPTYLGIDWRKAVYPSLGGLQPKVALDSLDLVVPHGQILGLLGKNGAGKSTALKILERWVHSYLHLYFARGLGNPPQFDCVWGNQSVQSHSEFYATLKGIDTPEKAALEIATAVGLGDPDVYTPQSGQLSGGMRRRLSIAVSLIGLP</sequence>
<dbReference type="Gene3D" id="3.40.50.300">
    <property type="entry name" value="P-loop containing nucleotide triphosphate hydrolases"/>
    <property type="match status" value="2"/>
</dbReference>
<keyword evidence="6" id="KW-1185">Reference proteome</keyword>
<dbReference type="PANTHER" id="PTHR19229">
    <property type="entry name" value="ATP-BINDING CASSETTE TRANSPORTER SUBFAMILY A ABCA"/>
    <property type="match status" value="1"/>
</dbReference>
<feature type="transmembrane region" description="Helical" evidence="3">
    <location>
        <begin position="373"/>
        <end position="393"/>
    </location>
</feature>
<name>A0ABD3QZX3_9STRA</name>
<dbReference type="SUPFAM" id="SSF52540">
    <property type="entry name" value="P-loop containing nucleoside triphosphate hydrolases"/>
    <property type="match status" value="2"/>
</dbReference>
<keyword evidence="3" id="KW-0812">Transmembrane</keyword>
<feature type="transmembrane region" description="Helical" evidence="3">
    <location>
        <begin position="471"/>
        <end position="491"/>
    </location>
</feature>
<evidence type="ECO:0000256" key="2">
    <source>
        <dbReference type="ARBA" id="ARBA00022737"/>
    </source>
</evidence>
<evidence type="ECO:0000256" key="1">
    <source>
        <dbReference type="ARBA" id="ARBA00022448"/>
    </source>
</evidence>
<feature type="transmembrane region" description="Helical" evidence="3">
    <location>
        <begin position="88"/>
        <end position="114"/>
    </location>
</feature>
<organism evidence="5 6">
    <name type="scientific">Cyclotella atomus</name>
    <dbReference type="NCBI Taxonomy" id="382360"/>
    <lineage>
        <taxon>Eukaryota</taxon>
        <taxon>Sar</taxon>
        <taxon>Stramenopiles</taxon>
        <taxon>Ochrophyta</taxon>
        <taxon>Bacillariophyta</taxon>
        <taxon>Coscinodiscophyceae</taxon>
        <taxon>Thalassiosirophycidae</taxon>
        <taxon>Stephanodiscales</taxon>
        <taxon>Stephanodiscaceae</taxon>
        <taxon>Cyclotella</taxon>
    </lineage>
</organism>
<accession>A0ABD3QZX3</accession>
<evidence type="ECO:0000313" key="6">
    <source>
        <dbReference type="Proteomes" id="UP001530400"/>
    </source>
</evidence>
<dbReference type="PANTHER" id="PTHR19229:SF36">
    <property type="entry name" value="ATP-BINDING CASSETTE SUB-FAMILY A MEMBER 2"/>
    <property type="match status" value="1"/>
</dbReference>
<keyword evidence="3" id="KW-0472">Membrane</keyword>
<evidence type="ECO:0000256" key="3">
    <source>
        <dbReference type="SAM" id="Phobius"/>
    </source>
</evidence>
<dbReference type="AlphaFoldDB" id="A0ABD3QZX3"/>
<feature type="domain" description="ABC transporter" evidence="4">
    <location>
        <begin position="568"/>
        <end position="686"/>
    </location>
</feature>
<gene>
    <name evidence="5" type="ORF">ACHAWO_003380</name>
</gene>
<dbReference type="Proteomes" id="UP001530400">
    <property type="component" value="Unassembled WGS sequence"/>
</dbReference>